<dbReference type="GO" id="GO:0005886">
    <property type="term" value="C:plasma membrane"/>
    <property type="evidence" value="ECO:0007669"/>
    <property type="project" value="UniProtKB-SubCell"/>
</dbReference>
<sequence length="558" mass="59227">MNVGQDQVNIWTQDYAAIGGSEILTALVALVPIVFFLLALTVLKLKGHIAALFTLVIAAVIATFLYGMPFQATASATLLGILSGLWPIAWIVIWAIFIYNICVRSGKFEVIRSFISGISDDQRVQVLLIAFAFGAFLEGVAGFGIPIAIGAALLIGCGFKNPIMAAALCLVANMASAPTGAIGIPVTVAAQVTHIDASVLSALISRQLSIVIFILPFWLVAMVDGIRGIKDTLPMILVVSIVSMVTAYIVYNYIGHELSDIIIGVAAMIAVIVFSRIWKPRRKLTAEGYVQDSQATTNNTEVKTYSAAQTIFAWSPFIVITVLALVWTLPGVKSALSFLTSTFEMPALHGAIQKGARLAAENQAPESAIWRFDVLTSVGTALFFAAVYTLIAFRVKLTTAISVLVATIKQLLFPILTICFVLAFAKVADYSGQTGSIAILLSQTGVVFPVLAPLLGMLGVFLTGSVVNSNTLFAKVQVTTAQLIHVDPNLLAASNTLGAITGKVISPQSIAIGCAAAGAQGREGELLSYVLKHAVIFAIFICILTVLQAYVLTWTTIV</sequence>
<dbReference type="GO" id="GO:0015295">
    <property type="term" value="F:solute:proton symporter activity"/>
    <property type="evidence" value="ECO:0007669"/>
    <property type="project" value="TreeGrafter"/>
</dbReference>
<evidence type="ECO:0000256" key="5">
    <source>
        <dbReference type="ARBA" id="ARBA00022692"/>
    </source>
</evidence>
<feature type="transmembrane region" description="Helical" evidence="8">
    <location>
        <begin position="311"/>
        <end position="329"/>
    </location>
</feature>
<dbReference type="NCBIfam" id="TIGR00795">
    <property type="entry name" value="lctP"/>
    <property type="match status" value="1"/>
</dbReference>
<protein>
    <recommendedName>
        <fullName evidence="8">L-lactate permease</fullName>
    </recommendedName>
</protein>
<proteinExistence type="inferred from homology"/>
<reference evidence="9 10" key="1">
    <citation type="submission" date="2017-08" db="EMBL/GenBank/DDBJ databases">
        <title>Reclassification of Bisgaard taxon 37 and 44.</title>
        <authorList>
            <person name="Christensen H."/>
        </authorList>
    </citation>
    <scope>NUCLEOTIDE SEQUENCE [LARGE SCALE GENOMIC DNA]</scope>
    <source>
        <strain evidence="9 10">EEAB3T1</strain>
    </source>
</reference>
<accession>A0A3A1YGJ4</accession>
<evidence type="ECO:0000313" key="9">
    <source>
        <dbReference type="EMBL" id="RIY36711.1"/>
    </source>
</evidence>
<feature type="transmembrane region" description="Helical" evidence="8">
    <location>
        <begin position="50"/>
        <end position="68"/>
    </location>
</feature>
<dbReference type="Pfam" id="PF02652">
    <property type="entry name" value="Lactate_perm"/>
    <property type="match status" value="1"/>
</dbReference>
<keyword evidence="4" id="KW-1003">Cell membrane</keyword>
<keyword evidence="5 8" id="KW-0812">Transmembrane</keyword>
<evidence type="ECO:0000256" key="8">
    <source>
        <dbReference type="RuleBase" id="RU365092"/>
    </source>
</evidence>
<comment type="similarity">
    <text evidence="2 8">Belongs to the lactate permease family.</text>
</comment>
<gene>
    <name evidence="9" type="ORF">CKF59_02585</name>
</gene>
<evidence type="ECO:0000256" key="2">
    <source>
        <dbReference type="ARBA" id="ARBA00010100"/>
    </source>
</evidence>
<evidence type="ECO:0000256" key="6">
    <source>
        <dbReference type="ARBA" id="ARBA00022989"/>
    </source>
</evidence>
<dbReference type="InterPro" id="IPR003804">
    <property type="entry name" value="Lactate_perm"/>
</dbReference>
<keyword evidence="7 8" id="KW-0472">Membrane</keyword>
<organism evidence="9 10">
    <name type="scientific">Psittacicella gerlachiana</name>
    <dbReference type="NCBI Taxonomy" id="2028574"/>
    <lineage>
        <taxon>Bacteria</taxon>
        <taxon>Pseudomonadati</taxon>
        <taxon>Pseudomonadota</taxon>
        <taxon>Gammaproteobacteria</taxon>
        <taxon>Pasteurellales</taxon>
        <taxon>Psittacicellaceae</taxon>
        <taxon>Psittacicella</taxon>
    </lineage>
</organism>
<evidence type="ECO:0000256" key="4">
    <source>
        <dbReference type="ARBA" id="ARBA00022475"/>
    </source>
</evidence>
<keyword evidence="6 8" id="KW-1133">Transmembrane helix</keyword>
<feature type="transmembrane region" description="Helical" evidence="8">
    <location>
        <begin position="534"/>
        <end position="557"/>
    </location>
</feature>
<keyword evidence="10" id="KW-1185">Reference proteome</keyword>
<keyword evidence="3 8" id="KW-0813">Transport</keyword>
<feature type="transmembrane region" description="Helical" evidence="8">
    <location>
        <begin position="261"/>
        <end position="278"/>
    </location>
</feature>
<evidence type="ECO:0000256" key="1">
    <source>
        <dbReference type="ARBA" id="ARBA00004651"/>
    </source>
</evidence>
<dbReference type="GO" id="GO:0015129">
    <property type="term" value="F:lactate transmembrane transporter activity"/>
    <property type="evidence" value="ECO:0007669"/>
    <property type="project" value="UniProtKB-UniRule"/>
</dbReference>
<feature type="transmembrane region" description="Helical" evidence="8">
    <location>
        <begin position="235"/>
        <end position="255"/>
    </location>
</feature>
<dbReference type="AlphaFoldDB" id="A0A3A1YGJ4"/>
<feature type="transmembrane region" description="Helical" evidence="8">
    <location>
        <begin position="437"/>
        <end position="462"/>
    </location>
</feature>
<feature type="transmembrane region" description="Helical" evidence="8">
    <location>
        <begin position="124"/>
        <end position="155"/>
    </location>
</feature>
<keyword evidence="8" id="KW-0997">Cell inner membrane</keyword>
<dbReference type="PANTHER" id="PTHR30003">
    <property type="entry name" value="L-LACTATE PERMEASE"/>
    <property type="match status" value="1"/>
</dbReference>
<evidence type="ECO:0000256" key="7">
    <source>
        <dbReference type="ARBA" id="ARBA00023136"/>
    </source>
</evidence>
<evidence type="ECO:0000313" key="10">
    <source>
        <dbReference type="Proteomes" id="UP000265964"/>
    </source>
</evidence>
<comment type="subcellular location">
    <subcellularLocation>
        <location evidence="8">Cell inner membrane</location>
        <topology evidence="8">Multi-pass membrane protein</topology>
    </subcellularLocation>
    <subcellularLocation>
        <location evidence="1">Cell membrane</location>
        <topology evidence="1">Multi-pass membrane protein</topology>
    </subcellularLocation>
</comment>
<feature type="transmembrane region" description="Helical" evidence="8">
    <location>
        <begin position="80"/>
        <end position="103"/>
    </location>
</feature>
<dbReference type="PANTHER" id="PTHR30003:SF0">
    <property type="entry name" value="GLYCOLATE PERMEASE GLCA-RELATED"/>
    <property type="match status" value="1"/>
</dbReference>
<evidence type="ECO:0000256" key="3">
    <source>
        <dbReference type="ARBA" id="ARBA00022448"/>
    </source>
</evidence>
<feature type="transmembrane region" description="Helical" evidence="8">
    <location>
        <begin position="23"/>
        <end position="43"/>
    </location>
</feature>
<dbReference type="Proteomes" id="UP000265964">
    <property type="component" value="Unassembled WGS sequence"/>
</dbReference>
<comment type="function">
    <text evidence="8">Uptake of L-lactate across the membrane. Can also transport D-lactate and glycolate.</text>
</comment>
<feature type="transmembrane region" description="Helical" evidence="8">
    <location>
        <begin position="374"/>
        <end position="393"/>
    </location>
</feature>
<dbReference type="OrthoDB" id="9761056at2"/>
<feature type="transmembrane region" description="Helical" evidence="8">
    <location>
        <begin position="204"/>
        <end position="223"/>
    </location>
</feature>
<comment type="caution">
    <text evidence="9">The sequence shown here is derived from an EMBL/GenBank/DDBJ whole genome shotgun (WGS) entry which is preliminary data.</text>
</comment>
<name>A0A3A1YGJ4_9GAMM</name>
<feature type="transmembrane region" description="Helical" evidence="8">
    <location>
        <begin position="400"/>
        <end position="425"/>
    </location>
</feature>
<dbReference type="EMBL" id="NRJF01000060">
    <property type="protein sequence ID" value="RIY36711.1"/>
    <property type="molecule type" value="Genomic_DNA"/>
</dbReference>